<sequence length="348" mass="37681">MAAPYGISPTDRSGVIVIAATLFMSWMVLVSLFRVYMRVAMNGPAGWDDVVVWIGGAVGIGNVGAIMKSVSHGLGRIDPSDEEGAMKALYTADLLFLVSHGAAKLSVCLLLRRLGREGAYLRLCTLDLAVLVVWVLASILAVSLQCDPSQPWDLGECRSFITGWRAITAFDVITESLLVGLSIRLVWGVQMRRTQKVGVIAAFGTRLLIVVLIILRQSYLNQAGLNNILLSMSNVVVATEVLLHSSLMAATVPCLKPFVIAFNTGWGQGGQKDGSYLRSETSEGPPSKARSHPYPADDEITMISPAEAREHERTLEEASGGLVIHETREGSLRTEYIEMRPLKGSEAL</sequence>
<organism evidence="4 5">
    <name type="scientific">Aspergillus brasiliensis</name>
    <dbReference type="NCBI Taxonomy" id="319629"/>
    <lineage>
        <taxon>Eukaryota</taxon>
        <taxon>Fungi</taxon>
        <taxon>Dikarya</taxon>
        <taxon>Ascomycota</taxon>
        <taxon>Pezizomycotina</taxon>
        <taxon>Eurotiomycetes</taxon>
        <taxon>Eurotiomycetidae</taxon>
        <taxon>Eurotiales</taxon>
        <taxon>Aspergillaceae</taxon>
        <taxon>Aspergillus</taxon>
        <taxon>Aspergillus subgen. Circumdati</taxon>
    </lineage>
</organism>
<keyword evidence="2" id="KW-1133">Transmembrane helix</keyword>
<dbReference type="AlphaFoldDB" id="A0A9W5YYS7"/>
<dbReference type="PANTHER" id="PTHR39614:SF2">
    <property type="entry name" value="INTEGRAL MEMBRANE PROTEIN"/>
    <property type="match status" value="1"/>
</dbReference>
<feature type="transmembrane region" description="Helical" evidence="2">
    <location>
        <begin position="88"/>
        <end position="111"/>
    </location>
</feature>
<proteinExistence type="predicted"/>
<feature type="transmembrane region" description="Helical" evidence="2">
    <location>
        <begin position="123"/>
        <end position="144"/>
    </location>
</feature>
<dbReference type="Proteomes" id="UP001143548">
    <property type="component" value="Unassembled WGS sequence"/>
</dbReference>
<protein>
    <recommendedName>
        <fullName evidence="3">Rhodopsin domain-containing protein</fullName>
    </recommendedName>
</protein>
<evidence type="ECO:0000256" key="2">
    <source>
        <dbReference type="SAM" id="Phobius"/>
    </source>
</evidence>
<gene>
    <name evidence="4" type="ORF">AbraCBS73388_000612</name>
</gene>
<keyword evidence="2" id="KW-0812">Transmembrane</keyword>
<evidence type="ECO:0000256" key="1">
    <source>
        <dbReference type="SAM" id="MobiDB-lite"/>
    </source>
</evidence>
<evidence type="ECO:0000259" key="3">
    <source>
        <dbReference type="Pfam" id="PF20684"/>
    </source>
</evidence>
<dbReference type="Pfam" id="PF20684">
    <property type="entry name" value="Fung_rhodopsin"/>
    <property type="match status" value="1"/>
</dbReference>
<keyword evidence="2" id="KW-0472">Membrane</keyword>
<dbReference type="PANTHER" id="PTHR39614">
    <property type="entry name" value="INTEGRAL MEMBRANE PROTEIN"/>
    <property type="match status" value="1"/>
</dbReference>
<dbReference type="EMBL" id="BROQ01000104">
    <property type="protein sequence ID" value="GKZ25164.1"/>
    <property type="molecule type" value="Genomic_DNA"/>
</dbReference>
<feature type="transmembrane region" description="Helical" evidence="2">
    <location>
        <begin position="164"/>
        <end position="187"/>
    </location>
</feature>
<feature type="transmembrane region" description="Helical" evidence="2">
    <location>
        <begin position="199"/>
        <end position="219"/>
    </location>
</feature>
<feature type="domain" description="Rhodopsin" evidence="3">
    <location>
        <begin position="33"/>
        <end position="259"/>
    </location>
</feature>
<feature type="region of interest" description="Disordered" evidence="1">
    <location>
        <begin position="270"/>
        <end position="297"/>
    </location>
</feature>
<comment type="caution">
    <text evidence="4">The sequence shown here is derived from an EMBL/GenBank/DDBJ whole genome shotgun (WGS) entry which is preliminary data.</text>
</comment>
<feature type="transmembrane region" description="Helical" evidence="2">
    <location>
        <begin position="49"/>
        <end position="68"/>
    </location>
</feature>
<evidence type="ECO:0000313" key="4">
    <source>
        <dbReference type="EMBL" id="GKZ25164.1"/>
    </source>
</evidence>
<accession>A0A9W5YYS7</accession>
<reference evidence="4" key="1">
    <citation type="submission" date="2022-07" db="EMBL/GenBank/DDBJ databases">
        <title>Taxonomy of Aspergillus series Nigri: significant species reduction supported by multi-species coalescent approaches.</title>
        <authorList>
            <person name="Bian C."/>
            <person name="Kusuya Y."/>
            <person name="Sklenar F."/>
            <person name="D'hooge E."/>
            <person name="Yaguchi T."/>
            <person name="Takahashi H."/>
            <person name="Hubka V."/>
        </authorList>
    </citation>
    <scope>NUCLEOTIDE SEQUENCE</scope>
    <source>
        <strain evidence="4">CBS 733.88</strain>
    </source>
</reference>
<dbReference type="InterPro" id="IPR049326">
    <property type="entry name" value="Rhodopsin_dom_fungi"/>
</dbReference>
<name>A0A9W5YYS7_9EURO</name>
<evidence type="ECO:0000313" key="5">
    <source>
        <dbReference type="Proteomes" id="UP001143548"/>
    </source>
</evidence>
<feature type="transmembrane region" description="Helical" evidence="2">
    <location>
        <begin position="15"/>
        <end position="37"/>
    </location>
</feature>